<feature type="chain" id="PRO_5043395691" description="DUF7735 domain-containing protein" evidence="1">
    <location>
        <begin position="18"/>
        <end position="273"/>
    </location>
</feature>
<feature type="signal peptide" evidence="1">
    <location>
        <begin position="1"/>
        <end position="17"/>
    </location>
</feature>
<evidence type="ECO:0000313" key="4">
    <source>
        <dbReference type="Proteomes" id="UP001321760"/>
    </source>
</evidence>
<dbReference type="AlphaFoldDB" id="A0AAV9H454"/>
<reference evidence="3" key="1">
    <citation type="journal article" date="2023" name="Mol. Phylogenet. Evol.">
        <title>Genome-scale phylogeny and comparative genomics of the fungal order Sordariales.</title>
        <authorList>
            <person name="Hensen N."/>
            <person name="Bonometti L."/>
            <person name="Westerberg I."/>
            <person name="Brannstrom I.O."/>
            <person name="Guillou S."/>
            <person name="Cros-Aarteil S."/>
            <person name="Calhoun S."/>
            <person name="Haridas S."/>
            <person name="Kuo A."/>
            <person name="Mondo S."/>
            <person name="Pangilinan J."/>
            <person name="Riley R."/>
            <person name="LaButti K."/>
            <person name="Andreopoulos B."/>
            <person name="Lipzen A."/>
            <person name="Chen C."/>
            <person name="Yan M."/>
            <person name="Daum C."/>
            <person name="Ng V."/>
            <person name="Clum A."/>
            <person name="Steindorff A."/>
            <person name="Ohm R.A."/>
            <person name="Martin F."/>
            <person name="Silar P."/>
            <person name="Natvig D.O."/>
            <person name="Lalanne C."/>
            <person name="Gautier V."/>
            <person name="Ament-Velasquez S.L."/>
            <person name="Kruys A."/>
            <person name="Hutchinson M.I."/>
            <person name="Powell A.J."/>
            <person name="Barry K."/>
            <person name="Miller A.N."/>
            <person name="Grigoriev I.V."/>
            <person name="Debuchy R."/>
            <person name="Gladieux P."/>
            <person name="Hiltunen Thoren M."/>
            <person name="Johannesson H."/>
        </authorList>
    </citation>
    <scope>NUCLEOTIDE SEQUENCE</scope>
    <source>
        <strain evidence="3">PSN243</strain>
    </source>
</reference>
<name>A0AAV9H454_9PEZI</name>
<reference evidence="3" key="2">
    <citation type="submission" date="2023-05" db="EMBL/GenBank/DDBJ databases">
        <authorList>
            <consortium name="Lawrence Berkeley National Laboratory"/>
            <person name="Steindorff A."/>
            <person name="Hensen N."/>
            <person name="Bonometti L."/>
            <person name="Westerberg I."/>
            <person name="Brannstrom I.O."/>
            <person name="Guillou S."/>
            <person name="Cros-Aarteil S."/>
            <person name="Calhoun S."/>
            <person name="Haridas S."/>
            <person name="Kuo A."/>
            <person name="Mondo S."/>
            <person name="Pangilinan J."/>
            <person name="Riley R."/>
            <person name="Labutti K."/>
            <person name="Andreopoulos B."/>
            <person name="Lipzen A."/>
            <person name="Chen C."/>
            <person name="Yanf M."/>
            <person name="Daum C."/>
            <person name="Ng V."/>
            <person name="Clum A."/>
            <person name="Ohm R."/>
            <person name="Martin F."/>
            <person name="Silar P."/>
            <person name="Natvig D."/>
            <person name="Lalanne C."/>
            <person name="Gautier V."/>
            <person name="Ament-Velasquez S.L."/>
            <person name="Kruys A."/>
            <person name="Hutchinson M.I."/>
            <person name="Powell A.J."/>
            <person name="Barry K."/>
            <person name="Miller A.N."/>
            <person name="Grigoriev I.V."/>
            <person name="Debuchy R."/>
            <person name="Gladieux P."/>
            <person name="Thoren M.H."/>
            <person name="Johannesson H."/>
        </authorList>
    </citation>
    <scope>NUCLEOTIDE SEQUENCE</scope>
    <source>
        <strain evidence="3">PSN243</strain>
    </source>
</reference>
<keyword evidence="1" id="KW-0732">Signal</keyword>
<evidence type="ECO:0000259" key="2">
    <source>
        <dbReference type="Pfam" id="PF24870"/>
    </source>
</evidence>
<protein>
    <recommendedName>
        <fullName evidence="2">DUF7735 domain-containing protein</fullName>
    </recommendedName>
</protein>
<gene>
    <name evidence="3" type="ORF">QBC34DRAFT_490283</name>
</gene>
<accession>A0AAV9H454</accession>
<dbReference type="Pfam" id="PF24870">
    <property type="entry name" value="DUF7735"/>
    <property type="match status" value="1"/>
</dbReference>
<dbReference type="EMBL" id="MU865915">
    <property type="protein sequence ID" value="KAK4455202.1"/>
    <property type="molecule type" value="Genomic_DNA"/>
</dbReference>
<sequence>MKTSIAAALYLTLAVSAAVTETHITAAEWAVPTANNDPYTCPLRSIPHYLTAAPSPTGALQSALHSYEASLYAACSSTRTISSAGRYQPCPVPPRSTLCAFSSAIPTPLLPEYSSYASSAASWWSEGNGDQVVSLVKDCPWLWYQHLIRNPGKGLNLNRTVAHAQCWAEAHPTGAGSTTTRKASGSSGVPGSFIIPTATQTPKPAGVGGVSGRGEAVSEDWIMDGSGLGMAAMGALIRLGNSGLRLAATCGILLQAKPLHVSLVTNPASSFTR</sequence>
<comment type="caution">
    <text evidence="3">The sequence shown here is derived from an EMBL/GenBank/DDBJ whole genome shotgun (WGS) entry which is preliminary data.</text>
</comment>
<evidence type="ECO:0000313" key="3">
    <source>
        <dbReference type="EMBL" id="KAK4455202.1"/>
    </source>
</evidence>
<keyword evidence="4" id="KW-1185">Reference proteome</keyword>
<evidence type="ECO:0000256" key="1">
    <source>
        <dbReference type="SAM" id="SignalP"/>
    </source>
</evidence>
<organism evidence="3 4">
    <name type="scientific">Podospora aff. communis PSN243</name>
    <dbReference type="NCBI Taxonomy" id="3040156"/>
    <lineage>
        <taxon>Eukaryota</taxon>
        <taxon>Fungi</taxon>
        <taxon>Dikarya</taxon>
        <taxon>Ascomycota</taxon>
        <taxon>Pezizomycotina</taxon>
        <taxon>Sordariomycetes</taxon>
        <taxon>Sordariomycetidae</taxon>
        <taxon>Sordariales</taxon>
        <taxon>Podosporaceae</taxon>
        <taxon>Podospora</taxon>
    </lineage>
</organism>
<dbReference type="Proteomes" id="UP001321760">
    <property type="component" value="Unassembled WGS sequence"/>
</dbReference>
<dbReference type="InterPro" id="IPR056637">
    <property type="entry name" value="DUF7735"/>
</dbReference>
<feature type="domain" description="DUF7735" evidence="2">
    <location>
        <begin position="30"/>
        <end position="174"/>
    </location>
</feature>
<proteinExistence type="predicted"/>